<dbReference type="InterPro" id="IPR000276">
    <property type="entry name" value="GPCR_Rhodpsn"/>
</dbReference>
<keyword evidence="3 16" id="KW-0600">Photoreceptor protein</keyword>
<evidence type="ECO:0000256" key="10">
    <source>
        <dbReference type="ARBA" id="ARBA00023136"/>
    </source>
</evidence>
<keyword evidence="5 16" id="KW-0812">Transmembrane</keyword>
<dbReference type="EMBL" id="MH491829">
    <property type="protein sequence ID" value="AYA44275.1"/>
    <property type="molecule type" value="mRNA"/>
</dbReference>
<dbReference type="GO" id="GO:0007601">
    <property type="term" value="P:visual perception"/>
    <property type="evidence" value="ECO:0007669"/>
    <property type="project" value="UniProtKB-KW"/>
</dbReference>
<keyword evidence="13" id="KW-0325">Glycoprotein</keyword>
<comment type="subcellular location">
    <subcellularLocation>
        <location evidence="2 16">Membrane</location>
        <topology evidence="2 16">Multi-pass membrane protein</topology>
    </subcellularLocation>
</comment>
<accession>A0A510BUC8</accession>
<dbReference type="SMART" id="SM01381">
    <property type="entry name" value="7TM_GPCR_Srsx"/>
    <property type="match status" value="1"/>
</dbReference>
<proteinExistence type="evidence at transcript level"/>
<organism evidence="18">
    <name type="scientific">Bradysia odoriphaga</name>
    <dbReference type="NCBI Taxonomy" id="1564500"/>
    <lineage>
        <taxon>Eukaryota</taxon>
        <taxon>Metazoa</taxon>
        <taxon>Ecdysozoa</taxon>
        <taxon>Arthropoda</taxon>
        <taxon>Hexapoda</taxon>
        <taxon>Insecta</taxon>
        <taxon>Pterygota</taxon>
        <taxon>Neoptera</taxon>
        <taxon>Endopterygota</taxon>
        <taxon>Diptera</taxon>
        <taxon>Nematocera</taxon>
        <taxon>Sciaroidea</taxon>
        <taxon>Sciaridae</taxon>
        <taxon>Bradysia</taxon>
    </lineage>
</organism>
<dbReference type="SUPFAM" id="SSF81321">
    <property type="entry name" value="Family A G protein-coupled receptor-like"/>
    <property type="match status" value="1"/>
</dbReference>
<evidence type="ECO:0000256" key="6">
    <source>
        <dbReference type="ARBA" id="ARBA00022925"/>
    </source>
</evidence>
<dbReference type="PROSITE" id="PS00237">
    <property type="entry name" value="G_PROTEIN_RECEP_F1_1"/>
    <property type="match status" value="1"/>
</dbReference>
<comment type="similarity">
    <text evidence="16">Belongs to the G-protein coupled receptor 1 family. Opsin subfamily.</text>
</comment>
<dbReference type="PANTHER" id="PTHR24240">
    <property type="entry name" value="OPSIN"/>
    <property type="match status" value="1"/>
</dbReference>
<keyword evidence="7 16" id="KW-1133">Transmembrane helix</keyword>
<evidence type="ECO:0000256" key="5">
    <source>
        <dbReference type="ARBA" id="ARBA00022692"/>
    </source>
</evidence>
<evidence type="ECO:0000256" key="16">
    <source>
        <dbReference type="RuleBase" id="RU004951"/>
    </source>
</evidence>
<dbReference type="InterPro" id="IPR017452">
    <property type="entry name" value="GPCR_Rhodpsn_7TM"/>
</dbReference>
<keyword evidence="14 16" id="KW-0807">Transducer</keyword>
<dbReference type="PROSITE" id="PS00238">
    <property type="entry name" value="OPSIN"/>
    <property type="match status" value="1"/>
</dbReference>
<evidence type="ECO:0000256" key="1">
    <source>
        <dbReference type="ARBA" id="ARBA00002881"/>
    </source>
</evidence>
<keyword evidence="6 16" id="KW-0681">Retinal protein</keyword>
<feature type="transmembrane region" description="Helical" evidence="16">
    <location>
        <begin position="207"/>
        <end position="229"/>
    </location>
</feature>
<feature type="transmembrane region" description="Helical" evidence="16">
    <location>
        <begin position="20"/>
        <end position="39"/>
    </location>
</feature>
<keyword evidence="12 16" id="KW-0675">Receptor</keyword>
<keyword evidence="11" id="KW-1015">Disulfide bond</keyword>
<keyword evidence="8 16" id="KW-0157">Chromophore</keyword>
<dbReference type="OrthoDB" id="10015560at2759"/>
<dbReference type="InterPro" id="IPR001760">
    <property type="entry name" value="Opsin"/>
</dbReference>
<feature type="transmembrane region" description="Helical" evidence="16">
    <location>
        <begin position="172"/>
        <end position="195"/>
    </location>
</feature>
<evidence type="ECO:0000259" key="17">
    <source>
        <dbReference type="PROSITE" id="PS50262"/>
    </source>
</evidence>
<feature type="transmembrane region" description="Helical" evidence="16">
    <location>
        <begin position="250"/>
        <end position="274"/>
    </location>
</feature>
<keyword evidence="15" id="KW-0844">Vision</keyword>
<evidence type="ECO:0000256" key="13">
    <source>
        <dbReference type="ARBA" id="ARBA00023180"/>
    </source>
</evidence>
<keyword evidence="4 16" id="KW-0716">Sensory transduction</keyword>
<comment type="function">
    <text evidence="1">Visual pigments are the light-absorbing molecules that mediate vision. They consist of an apoprotein, opsin, covalently linked to cis-retinal.</text>
</comment>
<evidence type="ECO:0000256" key="14">
    <source>
        <dbReference type="ARBA" id="ARBA00023224"/>
    </source>
</evidence>
<dbReference type="GO" id="GO:0007602">
    <property type="term" value="P:phototransduction"/>
    <property type="evidence" value="ECO:0007669"/>
    <property type="project" value="UniProtKB-KW"/>
</dbReference>
<evidence type="ECO:0000256" key="12">
    <source>
        <dbReference type="ARBA" id="ARBA00023170"/>
    </source>
</evidence>
<dbReference type="GO" id="GO:0008020">
    <property type="term" value="F:G protein-coupled photoreceptor activity"/>
    <property type="evidence" value="ECO:0007669"/>
    <property type="project" value="UniProtKB-ARBA"/>
</dbReference>
<sequence>MQINHIGSKCSSVVVLKLEIVTSLFIAIGLPLCIAASSLKHETFNALPNNSNIELRKHSNEHLGNTNICNVSFDDFDSEDAHQFCTHETNYTNNTNHLRPYLALSAFNEQVDPNFVALINPFWLKFNPAPANAHYTLGIIHSFIMVVGLFGNAIVIYMFIRCRSIRTPCNTLIINLAISDFFMLAKAPIVIYNSFKLGPALGEFVCRIYGFVGGLTGTASIATLTAISIDRYNVVVYPLEPLRSTTRRKCNIMVLIVWCYSITFSIVPALNIGFSKYVPEGYLTSCSFDYLDKTTKARIFMFVFFIFAWLIPFIIITYCYTYILKVVISSRHIRSSLDKHKTEKKLSLVVVGVIILWFVAWTPYSIVALLGISGNEDKISPFGSMIPAVFCKASACIDPYVYSISHPRFRKEFGRLFLGGVGTVRRRTSMKTSFVCYPSTGHPSIIRKQTGNDGDVVNKVKFGNKKNVQNSILKDEVECETDFSTNMRELNFKNDLVATEACGETIELDVVKN</sequence>
<feature type="transmembrane region" description="Helical" evidence="16">
    <location>
        <begin position="345"/>
        <end position="370"/>
    </location>
</feature>
<dbReference type="Gene3D" id="1.20.1070.10">
    <property type="entry name" value="Rhodopsin 7-helix transmembrane proteins"/>
    <property type="match status" value="1"/>
</dbReference>
<dbReference type="GO" id="GO:0016020">
    <property type="term" value="C:membrane"/>
    <property type="evidence" value="ECO:0007669"/>
    <property type="project" value="UniProtKB-SubCell"/>
</dbReference>
<evidence type="ECO:0000256" key="3">
    <source>
        <dbReference type="ARBA" id="ARBA00022543"/>
    </source>
</evidence>
<dbReference type="PRINTS" id="PR00238">
    <property type="entry name" value="OPSIN"/>
</dbReference>
<feature type="transmembrane region" description="Helical" evidence="16">
    <location>
        <begin position="135"/>
        <end position="160"/>
    </location>
</feature>
<evidence type="ECO:0000256" key="15">
    <source>
        <dbReference type="ARBA" id="ARBA00023305"/>
    </source>
</evidence>
<keyword evidence="9 16" id="KW-0297">G-protein coupled receptor</keyword>
<dbReference type="AlphaFoldDB" id="A0A510BUC8"/>
<evidence type="ECO:0000256" key="8">
    <source>
        <dbReference type="ARBA" id="ARBA00022991"/>
    </source>
</evidence>
<dbReference type="Pfam" id="PF00001">
    <property type="entry name" value="7tm_1"/>
    <property type="match status" value="1"/>
</dbReference>
<evidence type="ECO:0000256" key="2">
    <source>
        <dbReference type="ARBA" id="ARBA00004141"/>
    </source>
</evidence>
<dbReference type="PRINTS" id="PR00237">
    <property type="entry name" value="GPCRRHODOPSN"/>
</dbReference>
<dbReference type="InterPro" id="IPR027430">
    <property type="entry name" value="Retinal_BS"/>
</dbReference>
<feature type="domain" description="G-protein coupled receptors family 1 profile" evidence="17">
    <location>
        <begin position="151"/>
        <end position="402"/>
    </location>
</feature>
<evidence type="ECO:0000256" key="11">
    <source>
        <dbReference type="ARBA" id="ARBA00023157"/>
    </source>
</evidence>
<evidence type="ECO:0000256" key="4">
    <source>
        <dbReference type="ARBA" id="ARBA00022606"/>
    </source>
</evidence>
<feature type="transmembrane region" description="Helical" evidence="16">
    <location>
        <begin position="299"/>
        <end position="324"/>
    </location>
</feature>
<keyword evidence="10 16" id="KW-0472">Membrane</keyword>
<protein>
    <submittedName>
        <fullName evidence="18">Ultraviolet-sensitive protein</fullName>
    </submittedName>
</protein>
<reference evidence="18" key="1">
    <citation type="submission" date="2018-06" db="EMBL/GenBank/DDBJ databases">
        <title>Molecular identification of UV sensitive protein in Bradysia odoriphaga.</title>
        <authorList>
            <person name="Lina A."/>
        </authorList>
    </citation>
    <scope>NUCLEOTIDE SEQUENCE</scope>
</reference>
<evidence type="ECO:0000256" key="7">
    <source>
        <dbReference type="ARBA" id="ARBA00022989"/>
    </source>
</evidence>
<name>A0A510BUC8_9DIPT</name>
<evidence type="ECO:0000256" key="9">
    <source>
        <dbReference type="ARBA" id="ARBA00023040"/>
    </source>
</evidence>
<evidence type="ECO:0000313" key="18">
    <source>
        <dbReference type="EMBL" id="AYA44275.1"/>
    </source>
</evidence>
<dbReference type="PROSITE" id="PS50262">
    <property type="entry name" value="G_PROTEIN_RECEP_F1_2"/>
    <property type="match status" value="1"/>
</dbReference>
<dbReference type="InterPro" id="IPR050125">
    <property type="entry name" value="GPCR_opsins"/>
</dbReference>